<comment type="caution">
    <text evidence="3">The sequence shown here is derived from an EMBL/GenBank/DDBJ whole genome shotgun (WGS) entry which is preliminary data.</text>
</comment>
<dbReference type="AlphaFoldDB" id="K2SC92"/>
<feature type="region of interest" description="Disordered" evidence="1">
    <location>
        <begin position="383"/>
        <end position="470"/>
    </location>
</feature>
<dbReference type="PANTHER" id="PTHR33112">
    <property type="entry name" value="DOMAIN PROTEIN, PUTATIVE-RELATED"/>
    <property type="match status" value="1"/>
</dbReference>
<evidence type="ECO:0000313" key="3">
    <source>
        <dbReference type="EMBL" id="EKG14480.1"/>
    </source>
</evidence>
<gene>
    <name evidence="3" type="ORF">MPH_08329</name>
</gene>
<organism evidence="3 4">
    <name type="scientific">Macrophomina phaseolina (strain MS6)</name>
    <name type="common">Charcoal rot fungus</name>
    <dbReference type="NCBI Taxonomy" id="1126212"/>
    <lineage>
        <taxon>Eukaryota</taxon>
        <taxon>Fungi</taxon>
        <taxon>Dikarya</taxon>
        <taxon>Ascomycota</taxon>
        <taxon>Pezizomycotina</taxon>
        <taxon>Dothideomycetes</taxon>
        <taxon>Dothideomycetes incertae sedis</taxon>
        <taxon>Botryosphaeriales</taxon>
        <taxon>Botryosphaeriaceae</taxon>
        <taxon>Macrophomina</taxon>
    </lineage>
</organism>
<dbReference type="EMBL" id="AHHD01000347">
    <property type="protein sequence ID" value="EKG14480.1"/>
    <property type="molecule type" value="Genomic_DNA"/>
</dbReference>
<dbReference type="OrthoDB" id="5362512at2759"/>
<sequence>MIITGANSLWPILREAPSCPNNVLTSECRAVIWPWIEDCLKNHIASRTQSASYPTRLVETVDSHTSPERLRIKRLTVDDGQVRYLTLSHCWAESKAADSKTLIQNCMEREKYLPMENLSKTFRDAIQVTLWLGYRYILIDSLCIAQDGEDEKLKELSIMGDIYAGSDITLAAQYFPDSFENHGMFLSRDTYLEVMSTGPGETRFPTFVKPLFPHGVEHQRALTGRALCVQERLLSPRVLHFRKWEVMFECANPYHCECEEVGFAQPHRDGDEQEKRLKHTLFGVHEPDKTYWNVEDAPENLESEAWDNWHTIVEEYTRANLSFPADKLPALSSVAARMPEEWGRTLPAYGPRTSSESYYGVIQYLADASASAPLVLTTSLRHTFPGPPSRAQFGRHSPPPTSVERHKSLGYKPFLKTIPIPSQSSKKRHLSNSNAASYTQGSSHPRIRRQRKNSCTTMSQASKRGFMKDSSAYRNLASSTLLATGQ</sequence>
<proteinExistence type="predicted"/>
<feature type="compositionally biased region" description="Polar residues" evidence="1">
    <location>
        <begin position="453"/>
        <end position="462"/>
    </location>
</feature>
<accession>K2SC92</accession>
<name>K2SC92_MACPH</name>
<dbReference type="Proteomes" id="UP000007129">
    <property type="component" value="Unassembled WGS sequence"/>
</dbReference>
<dbReference type="HOGENOM" id="CLU_561474_0_0_1"/>
<protein>
    <submittedName>
        <fullName evidence="3">Heterokaryon incompatibility</fullName>
    </submittedName>
</protein>
<dbReference type="Pfam" id="PF06985">
    <property type="entry name" value="HET"/>
    <property type="match status" value="1"/>
</dbReference>
<feature type="compositionally biased region" description="Polar residues" evidence="1">
    <location>
        <begin position="431"/>
        <end position="443"/>
    </location>
</feature>
<dbReference type="STRING" id="1126212.K2SC92"/>
<evidence type="ECO:0000313" key="4">
    <source>
        <dbReference type="Proteomes" id="UP000007129"/>
    </source>
</evidence>
<dbReference type="InterPro" id="IPR010730">
    <property type="entry name" value="HET"/>
</dbReference>
<feature type="domain" description="Heterokaryon incompatibility" evidence="2">
    <location>
        <begin position="84"/>
        <end position="174"/>
    </location>
</feature>
<dbReference type="InParanoid" id="K2SC92"/>
<dbReference type="PANTHER" id="PTHR33112:SF9">
    <property type="entry name" value="HETEROKARYON INCOMPATIBILITY DOMAIN-CONTAINING PROTEIN"/>
    <property type="match status" value="1"/>
</dbReference>
<dbReference type="VEuPathDB" id="FungiDB:MPH_08329"/>
<reference evidence="3 4" key="1">
    <citation type="journal article" date="2012" name="BMC Genomics">
        <title>Tools to kill: Genome of one of the most destructive plant pathogenic fungi Macrophomina phaseolina.</title>
        <authorList>
            <person name="Islam M.S."/>
            <person name="Haque M.S."/>
            <person name="Islam M.M."/>
            <person name="Emdad E.M."/>
            <person name="Halim A."/>
            <person name="Hossen Q.M.M."/>
            <person name="Hossain M.Z."/>
            <person name="Ahmed B."/>
            <person name="Rahim S."/>
            <person name="Rahman M.S."/>
            <person name="Alam M.M."/>
            <person name="Hou S."/>
            <person name="Wan X."/>
            <person name="Saito J.A."/>
            <person name="Alam M."/>
        </authorList>
    </citation>
    <scope>NUCLEOTIDE SEQUENCE [LARGE SCALE GENOMIC DNA]</scope>
    <source>
        <strain evidence="3 4">MS6</strain>
    </source>
</reference>
<evidence type="ECO:0000259" key="2">
    <source>
        <dbReference type="Pfam" id="PF06985"/>
    </source>
</evidence>
<evidence type="ECO:0000256" key="1">
    <source>
        <dbReference type="SAM" id="MobiDB-lite"/>
    </source>
</evidence>